<dbReference type="RefSeq" id="WP_397405846.1">
    <property type="nucleotide sequence ID" value="NZ_JBIRYI010000010.1"/>
</dbReference>
<dbReference type="Proteomes" id="UP001611580">
    <property type="component" value="Unassembled WGS sequence"/>
</dbReference>
<dbReference type="CDD" id="cd06170">
    <property type="entry name" value="LuxR_C_like"/>
    <property type="match status" value="1"/>
</dbReference>
<keyword evidence="4" id="KW-0804">Transcription</keyword>
<keyword evidence="3" id="KW-0238">DNA-binding</keyword>
<dbReference type="PROSITE" id="PS50043">
    <property type="entry name" value="HTH_LUXR_2"/>
    <property type="match status" value="1"/>
</dbReference>
<keyword evidence="9" id="KW-1185">Reference proteome</keyword>
<reference evidence="8 9" key="1">
    <citation type="submission" date="2024-10" db="EMBL/GenBank/DDBJ databases">
        <title>The Natural Products Discovery Center: Release of the First 8490 Sequenced Strains for Exploring Actinobacteria Biosynthetic Diversity.</title>
        <authorList>
            <person name="Kalkreuter E."/>
            <person name="Kautsar S.A."/>
            <person name="Yang D."/>
            <person name="Bader C.D."/>
            <person name="Teijaro C.N."/>
            <person name="Fluegel L."/>
            <person name="Davis C.M."/>
            <person name="Simpson J.R."/>
            <person name="Lauterbach L."/>
            <person name="Steele A.D."/>
            <person name="Gui C."/>
            <person name="Meng S."/>
            <person name="Li G."/>
            <person name="Viehrig K."/>
            <person name="Ye F."/>
            <person name="Su P."/>
            <person name="Kiefer A.F."/>
            <person name="Nichols A."/>
            <person name="Cepeda A.J."/>
            <person name="Yan W."/>
            <person name="Fan B."/>
            <person name="Jiang Y."/>
            <person name="Adhikari A."/>
            <person name="Zheng C.-J."/>
            <person name="Schuster L."/>
            <person name="Cowan T.M."/>
            <person name="Smanski M.J."/>
            <person name="Chevrette M.G."/>
            <person name="De Carvalho L.P.S."/>
            <person name="Shen B."/>
        </authorList>
    </citation>
    <scope>NUCLEOTIDE SEQUENCE [LARGE SCALE GENOMIC DNA]</scope>
    <source>
        <strain evidence="8 9">NPDC019481</strain>
    </source>
</reference>
<feature type="domain" description="Response regulatory" evidence="7">
    <location>
        <begin position="3"/>
        <end position="119"/>
    </location>
</feature>
<evidence type="ECO:0000256" key="2">
    <source>
        <dbReference type="ARBA" id="ARBA00023015"/>
    </source>
</evidence>
<evidence type="ECO:0000259" key="7">
    <source>
        <dbReference type="PROSITE" id="PS50110"/>
    </source>
</evidence>
<keyword evidence="2" id="KW-0805">Transcription regulation</keyword>
<feature type="modified residue" description="4-aspartylphosphate" evidence="5">
    <location>
        <position position="54"/>
    </location>
</feature>
<dbReference type="PROSITE" id="PS50110">
    <property type="entry name" value="RESPONSE_REGULATORY"/>
    <property type="match status" value="1"/>
</dbReference>
<dbReference type="InterPro" id="IPR011006">
    <property type="entry name" value="CheY-like_superfamily"/>
</dbReference>
<dbReference type="InterPro" id="IPR058245">
    <property type="entry name" value="NreC/VraR/RcsB-like_REC"/>
</dbReference>
<evidence type="ECO:0000313" key="8">
    <source>
        <dbReference type="EMBL" id="MFI2488757.1"/>
    </source>
</evidence>
<dbReference type="InterPro" id="IPR016032">
    <property type="entry name" value="Sig_transdc_resp-reg_C-effctor"/>
</dbReference>
<dbReference type="EMBL" id="JBIRYI010000010">
    <property type="protein sequence ID" value="MFI2488757.1"/>
    <property type="molecule type" value="Genomic_DNA"/>
</dbReference>
<protein>
    <submittedName>
        <fullName evidence="8">Response regulator</fullName>
    </submittedName>
</protein>
<dbReference type="Pfam" id="PF00072">
    <property type="entry name" value="Response_reg"/>
    <property type="match status" value="1"/>
</dbReference>
<evidence type="ECO:0000256" key="5">
    <source>
        <dbReference type="PROSITE-ProRule" id="PRU00169"/>
    </source>
</evidence>
<dbReference type="PANTHER" id="PTHR43214:SF24">
    <property type="entry name" value="TRANSCRIPTIONAL REGULATORY PROTEIN NARL-RELATED"/>
    <property type="match status" value="1"/>
</dbReference>
<dbReference type="SUPFAM" id="SSF52172">
    <property type="entry name" value="CheY-like"/>
    <property type="match status" value="1"/>
</dbReference>
<dbReference type="CDD" id="cd17535">
    <property type="entry name" value="REC_NarL-like"/>
    <property type="match status" value="1"/>
</dbReference>
<evidence type="ECO:0000256" key="1">
    <source>
        <dbReference type="ARBA" id="ARBA00022553"/>
    </source>
</evidence>
<keyword evidence="1 5" id="KW-0597">Phosphoprotein</keyword>
<dbReference type="Gene3D" id="3.40.50.2300">
    <property type="match status" value="1"/>
</dbReference>
<accession>A0ABW7XMK2</accession>
<gene>
    <name evidence="8" type="ORF">ACH47X_17750</name>
</gene>
<dbReference type="InterPro" id="IPR039420">
    <property type="entry name" value="WalR-like"/>
</dbReference>
<dbReference type="PRINTS" id="PR00038">
    <property type="entry name" value="HTHLUXR"/>
</dbReference>
<dbReference type="Pfam" id="PF00196">
    <property type="entry name" value="GerE"/>
    <property type="match status" value="1"/>
</dbReference>
<sequence>MIRVLLADDDAVLRVGVAAILGSDPEIEVVAEAGDGAQAVELARLHRPDIVLLDIRMPTMDGLHAAAELRRAVPEAAVVMLTTFDEDDYVTRAMDEGAVGFLLKAADPRELIIAVRAVAGGAAYLSPRIAHRMITRFRTGQPARRRTAAERVAVLSPRETEVLGLVGQGLANQAVATRLHLSEGTVKAHVSAILTRLGVRNRVQAAILAYEAGLVEDV</sequence>
<dbReference type="InterPro" id="IPR000792">
    <property type="entry name" value="Tscrpt_reg_LuxR_C"/>
</dbReference>
<evidence type="ECO:0000256" key="4">
    <source>
        <dbReference type="ARBA" id="ARBA00023163"/>
    </source>
</evidence>
<dbReference type="SMART" id="SM00421">
    <property type="entry name" value="HTH_LUXR"/>
    <property type="match status" value="1"/>
</dbReference>
<evidence type="ECO:0000259" key="6">
    <source>
        <dbReference type="PROSITE" id="PS50043"/>
    </source>
</evidence>
<dbReference type="SMART" id="SM00448">
    <property type="entry name" value="REC"/>
    <property type="match status" value="1"/>
</dbReference>
<dbReference type="PANTHER" id="PTHR43214">
    <property type="entry name" value="TWO-COMPONENT RESPONSE REGULATOR"/>
    <property type="match status" value="1"/>
</dbReference>
<name>A0ABW7XMK2_9MICO</name>
<evidence type="ECO:0000313" key="9">
    <source>
        <dbReference type="Proteomes" id="UP001611580"/>
    </source>
</evidence>
<feature type="domain" description="HTH luxR-type" evidence="6">
    <location>
        <begin position="148"/>
        <end position="213"/>
    </location>
</feature>
<dbReference type="SUPFAM" id="SSF46894">
    <property type="entry name" value="C-terminal effector domain of the bipartite response regulators"/>
    <property type="match status" value="1"/>
</dbReference>
<organism evidence="8 9">
    <name type="scientific">Promicromonospora kroppenstedtii</name>
    <dbReference type="NCBI Taxonomy" id="440482"/>
    <lineage>
        <taxon>Bacteria</taxon>
        <taxon>Bacillati</taxon>
        <taxon>Actinomycetota</taxon>
        <taxon>Actinomycetes</taxon>
        <taxon>Micrococcales</taxon>
        <taxon>Promicromonosporaceae</taxon>
        <taxon>Promicromonospora</taxon>
    </lineage>
</organism>
<dbReference type="InterPro" id="IPR001789">
    <property type="entry name" value="Sig_transdc_resp-reg_receiver"/>
</dbReference>
<evidence type="ECO:0000256" key="3">
    <source>
        <dbReference type="ARBA" id="ARBA00023125"/>
    </source>
</evidence>
<comment type="caution">
    <text evidence="8">The sequence shown here is derived from an EMBL/GenBank/DDBJ whole genome shotgun (WGS) entry which is preliminary data.</text>
</comment>
<proteinExistence type="predicted"/>
<dbReference type="PROSITE" id="PS00622">
    <property type="entry name" value="HTH_LUXR_1"/>
    <property type="match status" value="1"/>
</dbReference>